<evidence type="ECO:0000313" key="1">
    <source>
        <dbReference type="EMBL" id="KAK8837440.1"/>
    </source>
</evidence>
<organism evidence="1 2">
    <name type="scientific">Tritrichomonas musculus</name>
    <dbReference type="NCBI Taxonomy" id="1915356"/>
    <lineage>
        <taxon>Eukaryota</taxon>
        <taxon>Metamonada</taxon>
        <taxon>Parabasalia</taxon>
        <taxon>Tritrichomonadida</taxon>
        <taxon>Tritrichomonadidae</taxon>
        <taxon>Tritrichomonas</taxon>
    </lineage>
</organism>
<dbReference type="Proteomes" id="UP001470230">
    <property type="component" value="Unassembled WGS sequence"/>
</dbReference>
<accession>A0ABR2GW26</accession>
<keyword evidence="2" id="KW-1185">Reference proteome</keyword>
<gene>
    <name evidence="1" type="ORF">M9Y10_036436</name>
</gene>
<dbReference type="EMBL" id="JAPFFF010000059">
    <property type="protein sequence ID" value="KAK8837440.1"/>
    <property type="molecule type" value="Genomic_DNA"/>
</dbReference>
<comment type="caution">
    <text evidence="1">The sequence shown here is derived from an EMBL/GenBank/DDBJ whole genome shotgun (WGS) entry which is preliminary data.</text>
</comment>
<proteinExistence type="predicted"/>
<protein>
    <submittedName>
        <fullName evidence="1">Uncharacterized protein</fullName>
    </submittedName>
</protein>
<sequence length="184" mass="20829">MISTSSRKSIPTSDLDFDFLKVKVRELLNDAIASAILFDEKIIRNRDESEFEEMPTTRLRIGLEALASGNRERFGEKFEEFANDAEKGNPKYKENNLLMFGPLSRIDGAVGNFGSLLNVLRYPVLTTAKPNREVMLPKKDGTEDKTGYLENEEEVQELIRQSVYEVAREIMMEGLGRSLNGSSK</sequence>
<reference evidence="1 2" key="1">
    <citation type="submission" date="2024-04" db="EMBL/GenBank/DDBJ databases">
        <title>Tritrichomonas musculus Genome.</title>
        <authorList>
            <person name="Alves-Ferreira E."/>
            <person name="Grigg M."/>
            <person name="Lorenzi H."/>
            <person name="Galac M."/>
        </authorList>
    </citation>
    <scope>NUCLEOTIDE SEQUENCE [LARGE SCALE GENOMIC DNA]</scope>
    <source>
        <strain evidence="1 2">EAF2021</strain>
    </source>
</reference>
<evidence type="ECO:0000313" key="2">
    <source>
        <dbReference type="Proteomes" id="UP001470230"/>
    </source>
</evidence>
<name>A0ABR2GW26_9EUKA</name>